<accession>A0A5C6D3Y4</accession>
<keyword evidence="2" id="KW-1185">Reference proteome</keyword>
<dbReference type="RefSeq" id="WP_146448560.1">
    <property type="nucleotide sequence ID" value="NZ_SJPS01000001.1"/>
</dbReference>
<proteinExistence type="predicted"/>
<dbReference type="AlphaFoldDB" id="A0A5C6D3Y4"/>
<evidence type="ECO:0000313" key="2">
    <source>
        <dbReference type="Proteomes" id="UP000318437"/>
    </source>
</evidence>
<sequence>MGKDYSKHQQKIIKNYYDNKDAISLQRLSELVTDLYLAEGKSRVTKWNQVVAVLEKLGISANRIEQLRKKDDPAMLVKVVEELMAKE</sequence>
<protein>
    <submittedName>
        <fullName evidence="1">Uncharacterized protein</fullName>
    </submittedName>
</protein>
<evidence type="ECO:0000313" key="1">
    <source>
        <dbReference type="EMBL" id="TWU30377.1"/>
    </source>
</evidence>
<reference evidence="1 2" key="1">
    <citation type="submission" date="2019-02" db="EMBL/GenBank/DDBJ databases">
        <title>Deep-cultivation of Planctomycetes and their phenomic and genomic characterization uncovers novel biology.</title>
        <authorList>
            <person name="Wiegand S."/>
            <person name="Jogler M."/>
            <person name="Boedeker C."/>
            <person name="Pinto D."/>
            <person name="Vollmers J."/>
            <person name="Rivas-Marin E."/>
            <person name="Kohn T."/>
            <person name="Peeters S.H."/>
            <person name="Heuer A."/>
            <person name="Rast P."/>
            <person name="Oberbeckmann S."/>
            <person name="Bunk B."/>
            <person name="Jeske O."/>
            <person name="Meyerdierks A."/>
            <person name="Storesund J.E."/>
            <person name="Kallscheuer N."/>
            <person name="Luecker S."/>
            <person name="Lage O.M."/>
            <person name="Pohl T."/>
            <person name="Merkel B.J."/>
            <person name="Hornburger P."/>
            <person name="Mueller R.-W."/>
            <person name="Bruemmer F."/>
            <person name="Labrenz M."/>
            <person name="Spormann A.M."/>
            <person name="Op Den Camp H."/>
            <person name="Overmann J."/>
            <person name="Amann R."/>
            <person name="Jetten M.S.M."/>
            <person name="Mascher T."/>
            <person name="Medema M.H."/>
            <person name="Devos D.P."/>
            <person name="Kaster A.-K."/>
            <person name="Ovreas L."/>
            <person name="Rohde M."/>
            <person name="Galperin M.Y."/>
            <person name="Jogler C."/>
        </authorList>
    </citation>
    <scope>NUCLEOTIDE SEQUENCE [LARGE SCALE GENOMIC DNA]</scope>
    <source>
        <strain evidence="1 2">Pla144</strain>
    </source>
</reference>
<organism evidence="1 2">
    <name type="scientific">Bythopirellula polymerisocia</name>
    <dbReference type="NCBI Taxonomy" id="2528003"/>
    <lineage>
        <taxon>Bacteria</taxon>
        <taxon>Pseudomonadati</taxon>
        <taxon>Planctomycetota</taxon>
        <taxon>Planctomycetia</taxon>
        <taxon>Pirellulales</taxon>
        <taxon>Lacipirellulaceae</taxon>
        <taxon>Bythopirellula</taxon>
    </lineage>
</organism>
<name>A0A5C6D3Y4_9BACT</name>
<gene>
    <name evidence="1" type="ORF">Pla144_11630</name>
</gene>
<comment type="caution">
    <text evidence="1">The sequence shown here is derived from an EMBL/GenBank/DDBJ whole genome shotgun (WGS) entry which is preliminary data.</text>
</comment>
<dbReference type="Proteomes" id="UP000318437">
    <property type="component" value="Unassembled WGS sequence"/>
</dbReference>
<dbReference type="EMBL" id="SJPS01000001">
    <property type="protein sequence ID" value="TWU30377.1"/>
    <property type="molecule type" value="Genomic_DNA"/>
</dbReference>
<dbReference type="OrthoDB" id="281357at2"/>